<dbReference type="SUPFAM" id="SSF48464">
    <property type="entry name" value="ENTH/VHS domain"/>
    <property type="match status" value="1"/>
</dbReference>
<evidence type="ECO:0000313" key="4">
    <source>
        <dbReference type="Proteomes" id="UP000700596"/>
    </source>
</evidence>
<accession>A0A9P9DBD2</accession>
<protein>
    <submittedName>
        <fullName evidence="3">RNA polymerase II-binding domain-containing protein</fullName>
    </submittedName>
</protein>
<dbReference type="PROSITE" id="PS51391">
    <property type="entry name" value="CID"/>
    <property type="match status" value="1"/>
</dbReference>
<keyword evidence="4" id="KW-1185">Reference proteome</keyword>
<dbReference type="Pfam" id="PF04818">
    <property type="entry name" value="CID"/>
    <property type="match status" value="1"/>
</dbReference>
<gene>
    <name evidence="3" type="ORF">B0J11DRAFT_112226</name>
</gene>
<dbReference type="EMBL" id="JAGMWT010000015">
    <property type="protein sequence ID" value="KAH7115844.1"/>
    <property type="molecule type" value="Genomic_DNA"/>
</dbReference>
<feature type="region of interest" description="Disordered" evidence="1">
    <location>
        <begin position="288"/>
        <end position="312"/>
    </location>
</feature>
<dbReference type="PANTHER" id="PTHR12460">
    <property type="entry name" value="CYCLIN-DEPENDENT KINASE INHIBITOR-RELATED PROTEIN"/>
    <property type="match status" value="1"/>
</dbReference>
<dbReference type="InterPro" id="IPR006569">
    <property type="entry name" value="CID_dom"/>
</dbReference>
<dbReference type="Gene3D" id="1.25.40.90">
    <property type="match status" value="1"/>
</dbReference>
<comment type="caution">
    <text evidence="3">The sequence shown here is derived from an EMBL/GenBank/DDBJ whole genome shotgun (WGS) entry which is preliminary data.</text>
</comment>
<dbReference type="GO" id="GO:0099122">
    <property type="term" value="F:RNA polymerase II C-terminal domain binding"/>
    <property type="evidence" value="ECO:0007669"/>
    <property type="project" value="InterPro"/>
</dbReference>
<dbReference type="OrthoDB" id="10069473at2759"/>
<evidence type="ECO:0000256" key="1">
    <source>
        <dbReference type="SAM" id="MobiDB-lite"/>
    </source>
</evidence>
<dbReference type="SMART" id="SM00582">
    <property type="entry name" value="RPR"/>
    <property type="match status" value="1"/>
</dbReference>
<feature type="domain" description="CID" evidence="2">
    <location>
        <begin position="1"/>
        <end position="133"/>
    </location>
</feature>
<dbReference type="InterPro" id="IPR047883">
    <property type="entry name" value="Rtt103-like_CID"/>
</dbReference>
<dbReference type="GO" id="GO:0031124">
    <property type="term" value="P:mRNA 3'-end processing"/>
    <property type="evidence" value="ECO:0007669"/>
    <property type="project" value="InterPro"/>
</dbReference>
<dbReference type="InterPro" id="IPR008942">
    <property type="entry name" value="ENTH_VHS"/>
</dbReference>
<dbReference type="PANTHER" id="PTHR12460:SF0">
    <property type="entry name" value="CID DOMAIN-CONTAINING PROTEIN-RELATED"/>
    <property type="match status" value="1"/>
</dbReference>
<evidence type="ECO:0000259" key="2">
    <source>
        <dbReference type="PROSITE" id="PS51391"/>
    </source>
</evidence>
<proteinExistence type="predicted"/>
<evidence type="ECO:0000313" key="3">
    <source>
        <dbReference type="EMBL" id="KAH7115844.1"/>
    </source>
</evidence>
<dbReference type="Proteomes" id="UP000700596">
    <property type="component" value="Unassembled WGS sequence"/>
</dbReference>
<organism evidence="3 4">
    <name type="scientific">Dendryphion nanum</name>
    <dbReference type="NCBI Taxonomy" id="256645"/>
    <lineage>
        <taxon>Eukaryota</taxon>
        <taxon>Fungi</taxon>
        <taxon>Dikarya</taxon>
        <taxon>Ascomycota</taxon>
        <taxon>Pezizomycotina</taxon>
        <taxon>Dothideomycetes</taxon>
        <taxon>Pleosporomycetidae</taxon>
        <taxon>Pleosporales</taxon>
        <taxon>Torulaceae</taxon>
        <taxon>Dendryphion</taxon>
    </lineage>
</organism>
<dbReference type="CDD" id="cd17003">
    <property type="entry name" value="CID_Rtt103"/>
    <property type="match status" value="1"/>
</dbReference>
<sequence>MAFSDEGIKAKLASLNETQDSISTVSQWIMFHRRQADRSAQIWLQRIKETTVTKKLSLIYLANEIVQQSKIRKRDEFLQAWDPIIVEATTAAYRGSSSDVQGKIRRVVEVWRQRQVFRSSVQDQIEASLNEADRTRSTKKAALGGSLFGGSTVPQELQSVTPLATALQKAEGTGKTAITSANQEFDKITNPNYRIPSAPVHSHNLATLVKKLATAEDAVAESIKARKSLIAGLEKLLADNKLKLSREVDQKSDFNARKVAVEGRARQVDDAILRGTSAEEQYAISSAPLPVSGGARPAIAPPERPDIEELTPPPMESFTPIGSPVREAELNPLPDDVFGQPIENPNDQISIPAPPGASAISPDQTSIAPLAPGADILSSLIHSRPDDNGQNGVSGYGTGTFKKRKMSRSAAEDEFAAFAGDGELDGIDANVGDMI</sequence>
<reference evidence="3" key="1">
    <citation type="journal article" date="2021" name="Nat. Commun.">
        <title>Genetic determinants of endophytism in the Arabidopsis root mycobiome.</title>
        <authorList>
            <person name="Mesny F."/>
            <person name="Miyauchi S."/>
            <person name="Thiergart T."/>
            <person name="Pickel B."/>
            <person name="Atanasova L."/>
            <person name="Karlsson M."/>
            <person name="Huettel B."/>
            <person name="Barry K.W."/>
            <person name="Haridas S."/>
            <person name="Chen C."/>
            <person name="Bauer D."/>
            <person name="Andreopoulos W."/>
            <person name="Pangilinan J."/>
            <person name="LaButti K."/>
            <person name="Riley R."/>
            <person name="Lipzen A."/>
            <person name="Clum A."/>
            <person name="Drula E."/>
            <person name="Henrissat B."/>
            <person name="Kohler A."/>
            <person name="Grigoriev I.V."/>
            <person name="Martin F.M."/>
            <person name="Hacquard S."/>
        </authorList>
    </citation>
    <scope>NUCLEOTIDE SEQUENCE</scope>
    <source>
        <strain evidence="3">MPI-CAGE-CH-0243</strain>
    </source>
</reference>
<dbReference type="FunFam" id="1.25.40.90:FF:000030">
    <property type="entry name" value="DUF618 domain protein"/>
    <property type="match status" value="1"/>
</dbReference>
<dbReference type="AlphaFoldDB" id="A0A9P9DBD2"/>
<name>A0A9P9DBD2_9PLEO</name>
<feature type="region of interest" description="Disordered" evidence="1">
    <location>
        <begin position="383"/>
        <end position="411"/>
    </location>
</feature>